<evidence type="ECO:0000256" key="5">
    <source>
        <dbReference type="ARBA" id="ARBA00023159"/>
    </source>
</evidence>
<dbReference type="GO" id="GO:0003712">
    <property type="term" value="F:transcription coregulator activity"/>
    <property type="evidence" value="ECO:0007669"/>
    <property type="project" value="InterPro"/>
</dbReference>
<feature type="region of interest" description="Disordered" evidence="11">
    <location>
        <begin position="68"/>
        <end position="103"/>
    </location>
</feature>
<feature type="compositionally biased region" description="Gly residues" evidence="11">
    <location>
        <begin position="72"/>
        <end position="82"/>
    </location>
</feature>
<evidence type="ECO:0000256" key="4">
    <source>
        <dbReference type="ARBA" id="ARBA00023015"/>
    </source>
</evidence>
<dbReference type="FunFam" id="1.10.246.20:FF:000002">
    <property type="entry name" value="Mediator of RNA polymerase II transcription subunit 15"/>
    <property type="match status" value="1"/>
</dbReference>
<dbReference type="InterPro" id="IPR036529">
    <property type="entry name" value="KIX_dom_sf"/>
</dbReference>
<feature type="region of interest" description="Disordered" evidence="11">
    <location>
        <begin position="281"/>
        <end position="339"/>
    </location>
</feature>
<evidence type="ECO:0000256" key="10">
    <source>
        <dbReference type="RuleBase" id="RU364148"/>
    </source>
</evidence>
<comment type="function">
    <text evidence="8">Component of the Mediator complex, a coactivator involved in the regulated transcription of nearly all RNA polymerase II-dependent genes. Mediator functions as a bridge to convey information from gene-specific regulatory proteins to the basal RNA polymerase II transcription machinery. Mediator is recruited to promoters by direct interactions with regulatory proteins and serves as a scaffold for the assembly of a functional preinitiation complex with RNA polymerase II and the general transcription factors. Required for cholesterol-dependent gene regulation. Positively regulates the Nodal signaling pathway.</text>
</comment>
<comment type="subcellular location">
    <subcellularLocation>
        <location evidence="1 10">Nucleus</location>
    </subcellularLocation>
</comment>
<feature type="compositionally biased region" description="Low complexity" evidence="11">
    <location>
        <begin position="148"/>
        <end position="157"/>
    </location>
</feature>
<reference evidence="15" key="1">
    <citation type="submission" date="2019-03" db="UniProtKB">
        <authorList>
            <consortium name="Ensembl"/>
        </authorList>
    </citation>
    <scope>IDENTIFICATION</scope>
</reference>
<dbReference type="OMA" id="GPVPNQM"/>
<keyword evidence="7 10" id="KW-0539">Nucleus</keyword>
<dbReference type="GO" id="GO:0005654">
    <property type="term" value="C:nucleoplasm"/>
    <property type="evidence" value="ECO:0007669"/>
    <property type="project" value="UniProtKB-ARBA"/>
</dbReference>
<evidence type="ECO:0000256" key="3">
    <source>
        <dbReference type="ARBA" id="ARBA00019613"/>
    </source>
</evidence>
<keyword evidence="4 10" id="KW-0805">Transcription regulation</keyword>
<evidence type="ECO:0000256" key="6">
    <source>
        <dbReference type="ARBA" id="ARBA00023163"/>
    </source>
</evidence>
<evidence type="ECO:0000256" key="11">
    <source>
        <dbReference type="SAM" id="MobiDB-lite"/>
    </source>
</evidence>
<dbReference type="InterPro" id="IPR019087">
    <property type="entry name" value="Med15_N"/>
</dbReference>
<feature type="compositionally biased region" description="Polar residues" evidence="11">
    <location>
        <begin position="302"/>
        <end position="312"/>
    </location>
</feature>
<feature type="domain" description="Mediator of RNA polymerase II transcription subunit 15 N-terminal" evidence="12">
    <location>
        <begin position="2"/>
        <end position="47"/>
    </location>
</feature>
<feature type="domain" description="ARC105/Med15 mediator subunit central" evidence="13">
    <location>
        <begin position="337"/>
        <end position="456"/>
    </location>
</feature>
<dbReference type="PANTHER" id="PTHR31804:SF3">
    <property type="entry name" value="MEDIATOR OF RNA POLYMERASE II TRANSCRIPTION SUBUNIT 15"/>
    <property type="match status" value="1"/>
</dbReference>
<feature type="compositionally biased region" description="Low complexity" evidence="11">
    <location>
        <begin position="176"/>
        <end position="192"/>
    </location>
</feature>
<comment type="similarity">
    <text evidence="2 10">Belongs to the Mediator complex subunit 15 family.</text>
</comment>
<dbReference type="AlphaFoldDB" id="A0A452TDG5"/>
<accession>A0A452TDG5</accession>
<evidence type="ECO:0000259" key="12">
    <source>
        <dbReference type="Pfam" id="PF09606"/>
    </source>
</evidence>
<evidence type="ECO:0000256" key="9">
    <source>
        <dbReference type="ARBA" id="ARBA00065024"/>
    </source>
</evidence>
<gene>
    <name evidence="10 15" type="primary">MED15</name>
</gene>
<keyword evidence="6 10" id="KW-0804">Transcription</keyword>
<evidence type="ECO:0000313" key="15">
    <source>
        <dbReference type="Ensembl" id="ENSUMAP00000006018"/>
    </source>
</evidence>
<proteinExistence type="inferred from homology"/>
<dbReference type="GO" id="GO:0006355">
    <property type="term" value="P:regulation of DNA-templated transcription"/>
    <property type="evidence" value="ECO:0007669"/>
    <property type="project" value="InterPro"/>
</dbReference>
<comment type="subunit">
    <text evidence="9">Component of the Mediator complex, which is composed of MED1, MED4, MED6, MED7, MED8, MED9, MED10, MED11, MED12, MED13, MED13L, MED14, MED15, MED16, MED17, MED18, MED19, MED20, MED21, MED22, MED23, MED24, MED25, MED26, MED27, MED29, MED30, MED31, CCNC, CDK8 and CDC2L6/CDK11. The MED12, MED13, CCNC and CDK8 subunits form a distinct module termed the CDK8 module. Mediator containing the CDK8 module is less active than Mediator lacking this module in supporting transcriptional activation. Individual preparations of the Mediator complex lacking one or more distinct subunits have been variously termed ARC, CRSP, DRIP, PC2, SMCC and TRAP. Interacts with SMAD2, SMAD3, SREBF1 and SREBF2. Interacts with WWTR1. Interacts with TRIM11.</text>
</comment>
<dbReference type="Gene3D" id="1.10.246.20">
    <property type="entry name" value="Coactivator CBP, KIX domain"/>
    <property type="match status" value="1"/>
</dbReference>
<feature type="compositionally biased region" description="Polar residues" evidence="11">
    <location>
        <begin position="320"/>
        <end position="338"/>
    </location>
</feature>
<evidence type="ECO:0000256" key="1">
    <source>
        <dbReference type="ARBA" id="ARBA00004123"/>
    </source>
</evidence>
<name>A0A452TDG5_URSMA</name>
<sequence>MRKAGVAHSKSSKDMESHVFLKAKTRDEYLSLVARLIIHFRDIHPMNALQSLTGGPAAGAAGIGMPSRGPGQSLGGMGGLGTMGQPMPLSGQPPPGTSGMAPHGMAVVSTAAPQSEYRAASFAGDDAHFIPLLRMVLRKQPQPPPSQALPQQLQPMHHPQHHQPPPQPQQPPVAPNQPSQLPPQSQTQPLVSQAPALPGQMLYAQPQLKLVRTPMVVQQPQVQPQVQQVQPQGQQQTAVPTAQASQIVGSGVQVRAFVAKGSHNCWQVPVGLCVELDVSSGPAPSPSSFLPSPSPQPSQSPVTARTPQNFSVPSPGPLNTPVNPSSVMSPAGSSQAEEQQYLDKLKQLSKYIEPLRRMINKIDKNEDRKKDLSKMKSLLDILTDPSKRCPLKTLQKCEIALEKLKNDMAVPTPPPPPVPPTKQQYLCQPLLDAVLANIRSPVFNHSLYRTFVPAMTAIHGPPITAPVVCTRKRRFEDDERQSIPNVLQGEVARLDPKFLVNLDPSHCSNNGTVHLICKLDDKDLPSVPPLELSVPADYPAQSPLWIDRQWQYDANPFLQSVHRCMTSRLLQLPDKHSVTALLNTWAQSIHQACLSAA</sequence>
<evidence type="ECO:0000256" key="2">
    <source>
        <dbReference type="ARBA" id="ARBA00009807"/>
    </source>
</evidence>
<dbReference type="Pfam" id="PF21539">
    <property type="entry name" value="Med15_C"/>
    <property type="match status" value="1"/>
</dbReference>
<dbReference type="GeneTree" id="ENSGT00940000169602"/>
<evidence type="ECO:0000259" key="14">
    <source>
        <dbReference type="Pfam" id="PF21539"/>
    </source>
</evidence>
<feature type="domain" description="ARC105/Med15 mediator subunit C-terminal" evidence="14">
    <location>
        <begin position="483"/>
        <end position="591"/>
    </location>
</feature>
<dbReference type="Ensembl" id="ENSUMAT00000007256.1">
    <property type="protein sequence ID" value="ENSUMAP00000006018.1"/>
    <property type="gene ID" value="ENSUMAG00000004733.1"/>
</dbReference>
<protein>
    <recommendedName>
        <fullName evidence="3 10">Mediator of RNA polymerase II transcription subunit 15</fullName>
    </recommendedName>
    <alternativeName>
        <fullName evidence="10">Mediator complex subunit 15</fullName>
    </alternativeName>
</protein>
<evidence type="ECO:0000256" key="8">
    <source>
        <dbReference type="ARBA" id="ARBA00054847"/>
    </source>
</evidence>
<feature type="compositionally biased region" description="Pro residues" evidence="11">
    <location>
        <begin position="162"/>
        <end position="175"/>
    </location>
</feature>
<evidence type="ECO:0000256" key="7">
    <source>
        <dbReference type="ARBA" id="ARBA00023242"/>
    </source>
</evidence>
<dbReference type="PANTHER" id="PTHR31804">
    <property type="entry name" value="MEDIATOR OF RNA POLYMERASE II TRANSCRIPTION SUBUNIT 15"/>
    <property type="match status" value="1"/>
</dbReference>
<organism evidence="15">
    <name type="scientific">Ursus maritimus</name>
    <name type="common">Polar bear</name>
    <name type="synonym">Thalarctos maritimus</name>
    <dbReference type="NCBI Taxonomy" id="29073"/>
    <lineage>
        <taxon>Eukaryota</taxon>
        <taxon>Metazoa</taxon>
        <taxon>Chordata</taxon>
        <taxon>Craniata</taxon>
        <taxon>Vertebrata</taxon>
        <taxon>Euteleostomi</taxon>
        <taxon>Mammalia</taxon>
        <taxon>Eutheria</taxon>
        <taxon>Laurasiatheria</taxon>
        <taxon>Carnivora</taxon>
        <taxon>Caniformia</taxon>
        <taxon>Ursidae</taxon>
        <taxon>Ursus</taxon>
    </lineage>
</organism>
<keyword evidence="5 10" id="KW-0010">Activator</keyword>
<evidence type="ECO:0000259" key="13">
    <source>
        <dbReference type="Pfam" id="PF21538"/>
    </source>
</evidence>
<dbReference type="Pfam" id="PF09606">
    <property type="entry name" value="Med15_N"/>
    <property type="match status" value="1"/>
</dbReference>
<dbReference type="Pfam" id="PF21538">
    <property type="entry name" value="Med15_M"/>
    <property type="match status" value="1"/>
</dbReference>
<feature type="compositionally biased region" description="Low complexity" evidence="11">
    <location>
        <begin position="281"/>
        <end position="291"/>
    </location>
</feature>
<dbReference type="InterPro" id="IPR048385">
    <property type="entry name" value="Med15_central"/>
</dbReference>
<feature type="region of interest" description="Disordered" evidence="11">
    <location>
        <begin position="140"/>
        <end position="192"/>
    </location>
</feature>
<dbReference type="InterPro" id="IPR048386">
    <property type="entry name" value="Med15_C"/>
</dbReference>